<dbReference type="InterPro" id="IPR003646">
    <property type="entry name" value="SH3-like_bac-type"/>
</dbReference>
<sequence length="197" mass="22123">MKSIAALACLLIVLSLVPAQAQERAQVVDVPSWDTLNMRAEPKEDAPIIRALPSYASNIEVMERRDDWVKVRYFDKEGWVAARFLGASLTYAGNEPPMPLECRGTEPFWSLVFDKKTALYREIGTDIDERLPITDARASRNNLTAWAMTFGRGTVERVVLARDPLCSDGMSDTNFLFNVIVIRRDGEVRSGCCNPPR</sequence>
<dbReference type="RefSeq" id="WP_188408833.1">
    <property type="nucleotide sequence ID" value="NZ_BMCP01000001.1"/>
</dbReference>
<dbReference type="Pfam" id="PF08239">
    <property type="entry name" value="SH3_3"/>
    <property type="match status" value="1"/>
</dbReference>
<dbReference type="Gene3D" id="2.30.30.40">
    <property type="entry name" value="SH3 Domains"/>
    <property type="match status" value="1"/>
</dbReference>
<evidence type="ECO:0000259" key="2">
    <source>
        <dbReference type="Pfam" id="PF08239"/>
    </source>
</evidence>
<proteinExistence type="predicted"/>
<reference evidence="3" key="1">
    <citation type="journal article" date="2014" name="Int. J. Syst. Evol. Microbiol.">
        <title>Complete genome sequence of Corynebacterium casei LMG S-19264T (=DSM 44701T), isolated from a smear-ripened cheese.</title>
        <authorList>
            <consortium name="US DOE Joint Genome Institute (JGI-PGF)"/>
            <person name="Walter F."/>
            <person name="Albersmeier A."/>
            <person name="Kalinowski J."/>
            <person name="Ruckert C."/>
        </authorList>
    </citation>
    <scope>NUCLEOTIDE SEQUENCE</scope>
    <source>
        <strain evidence="3">CCM 7684</strain>
    </source>
</reference>
<dbReference type="AlphaFoldDB" id="A0A8J2VPK3"/>
<feature type="chain" id="PRO_5035222990" description="SH3b domain-containing protein" evidence="1">
    <location>
        <begin position="22"/>
        <end position="197"/>
    </location>
</feature>
<evidence type="ECO:0000256" key="1">
    <source>
        <dbReference type="SAM" id="SignalP"/>
    </source>
</evidence>
<organism evidence="3 4">
    <name type="scientific">Agaricicola taiwanensis</name>
    <dbReference type="NCBI Taxonomy" id="591372"/>
    <lineage>
        <taxon>Bacteria</taxon>
        <taxon>Pseudomonadati</taxon>
        <taxon>Pseudomonadota</taxon>
        <taxon>Alphaproteobacteria</taxon>
        <taxon>Rhodobacterales</taxon>
        <taxon>Paracoccaceae</taxon>
        <taxon>Agaricicola</taxon>
    </lineage>
</organism>
<accession>A0A8J2VPK3</accession>
<comment type="caution">
    <text evidence="3">The sequence shown here is derived from an EMBL/GenBank/DDBJ whole genome shotgun (WGS) entry which is preliminary data.</text>
</comment>
<keyword evidence="1" id="KW-0732">Signal</keyword>
<evidence type="ECO:0000313" key="3">
    <source>
        <dbReference type="EMBL" id="GGE36834.1"/>
    </source>
</evidence>
<dbReference type="EMBL" id="BMCP01000001">
    <property type="protein sequence ID" value="GGE36834.1"/>
    <property type="molecule type" value="Genomic_DNA"/>
</dbReference>
<reference evidence="3" key="2">
    <citation type="submission" date="2020-09" db="EMBL/GenBank/DDBJ databases">
        <authorList>
            <person name="Sun Q."/>
            <person name="Sedlacek I."/>
        </authorList>
    </citation>
    <scope>NUCLEOTIDE SEQUENCE</scope>
    <source>
        <strain evidence="3">CCM 7684</strain>
    </source>
</reference>
<dbReference type="Proteomes" id="UP000602745">
    <property type="component" value="Unassembled WGS sequence"/>
</dbReference>
<name>A0A8J2VPK3_9RHOB</name>
<gene>
    <name evidence="3" type="ORF">GCM10007276_12860</name>
</gene>
<feature type="signal peptide" evidence="1">
    <location>
        <begin position="1"/>
        <end position="21"/>
    </location>
</feature>
<keyword evidence="4" id="KW-1185">Reference proteome</keyword>
<protein>
    <recommendedName>
        <fullName evidence="2">SH3b domain-containing protein</fullName>
    </recommendedName>
</protein>
<evidence type="ECO:0000313" key="4">
    <source>
        <dbReference type="Proteomes" id="UP000602745"/>
    </source>
</evidence>
<feature type="domain" description="SH3b" evidence="2">
    <location>
        <begin position="34"/>
        <end position="85"/>
    </location>
</feature>